<reference evidence="2" key="1">
    <citation type="journal article" date="2014" name="Nat. Genet.">
        <title>Genome of the human hookworm Necator americanus.</title>
        <authorList>
            <person name="Tang Y.T."/>
            <person name="Gao X."/>
            <person name="Rosa B.A."/>
            <person name="Abubucker S."/>
            <person name="Hallsworth-Pepin K."/>
            <person name="Martin J."/>
            <person name="Tyagi R."/>
            <person name="Heizer E."/>
            <person name="Zhang X."/>
            <person name="Bhonagiri-Palsikar V."/>
            <person name="Minx P."/>
            <person name="Warren W.C."/>
            <person name="Wang Q."/>
            <person name="Zhan B."/>
            <person name="Hotez P.J."/>
            <person name="Sternberg P.W."/>
            <person name="Dougall A."/>
            <person name="Gaze S.T."/>
            <person name="Mulvenna J."/>
            <person name="Sotillo J."/>
            <person name="Ranganathan S."/>
            <person name="Rabelo E.M."/>
            <person name="Wilson R.K."/>
            <person name="Felgner P.L."/>
            <person name="Bethony J."/>
            <person name="Hawdon J.M."/>
            <person name="Gasser R.B."/>
            <person name="Loukas A."/>
            <person name="Mitreva M."/>
        </authorList>
    </citation>
    <scope>NUCLEOTIDE SEQUENCE [LARGE SCALE GENOMIC DNA]</scope>
</reference>
<evidence type="ECO:0000313" key="2">
    <source>
        <dbReference type="Proteomes" id="UP000053676"/>
    </source>
</evidence>
<protein>
    <submittedName>
        <fullName evidence="1">Uncharacterized protein</fullName>
    </submittedName>
</protein>
<gene>
    <name evidence="1" type="ORF">NECAME_05190</name>
</gene>
<sequence length="76" mass="8231">MGDPDAGYPMLCLIRLSKICVGPRAEDMDMSVEEAHPEVPTNEVIQAEPDNEVEMVTAAPETEGYNTPVSKPTPSE</sequence>
<accession>W2SJ61</accession>
<dbReference type="EMBL" id="KI669074">
    <property type="protein sequence ID" value="ETN69608.1"/>
    <property type="molecule type" value="Genomic_DNA"/>
</dbReference>
<evidence type="ECO:0000313" key="1">
    <source>
        <dbReference type="EMBL" id="ETN69608.1"/>
    </source>
</evidence>
<dbReference type="KEGG" id="nai:NECAME_05190"/>
<dbReference type="AlphaFoldDB" id="W2SJ61"/>
<dbReference type="OrthoDB" id="10516305at2759"/>
<dbReference type="Proteomes" id="UP000053676">
    <property type="component" value="Unassembled WGS sequence"/>
</dbReference>
<proteinExistence type="predicted"/>
<name>W2SJ61_NECAM</name>
<organism evidence="1 2">
    <name type="scientific">Necator americanus</name>
    <name type="common">Human hookworm</name>
    <dbReference type="NCBI Taxonomy" id="51031"/>
    <lineage>
        <taxon>Eukaryota</taxon>
        <taxon>Metazoa</taxon>
        <taxon>Ecdysozoa</taxon>
        <taxon>Nematoda</taxon>
        <taxon>Chromadorea</taxon>
        <taxon>Rhabditida</taxon>
        <taxon>Rhabditina</taxon>
        <taxon>Rhabditomorpha</taxon>
        <taxon>Strongyloidea</taxon>
        <taxon>Ancylostomatidae</taxon>
        <taxon>Bunostominae</taxon>
        <taxon>Necator</taxon>
    </lineage>
</organism>
<keyword evidence="2" id="KW-1185">Reference proteome</keyword>